<dbReference type="InterPro" id="IPR050493">
    <property type="entry name" value="FAD-dep_Monooxygenase_BioMet"/>
</dbReference>
<dbReference type="EMBL" id="SNZA01000002">
    <property type="protein sequence ID" value="TDR13910.1"/>
    <property type="molecule type" value="Genomic_DNA"/>
</dbReference>
<evidence type="ECO:0000313" key="14">
    <source>
        <dbReference type="EMBL" id="TDR13910.1"/>
    </source>
</evidence>
<keyword evidence="5" id="KW-0274">FAD</keyword>
<keyword evidence="4" id="KW-0659">Purine metabolism</keyword>
<dbReference type="PRINTS" id="PR00420">
    <property type="entry name" value="RNGMNOXGNASE"/>
</dbReference>
<dbReference type="GO" id="GO:0006144">
    <property type="term" value="P:purine nucleobase metabolic process"/>
    <property type="evidence" value="ECO:0007669"/>
    <property type="project" value="UniProtKB-KW"/>
</dbReference>
<dbReference type="Pfam" id="PF01494">
    <property type="entry name" value="FAD_binding_3"/>
    <property type="match status" value="1"/>
</dbReference>
<comment type="pathway">
    <text evidence="2">Purine metabolism; urate degradation.</text>
</comment>
<evidence type="ECO:0000256" key="9">
    <source>
        <dbReference type="ARBA" id="ARBA00035121"/>
    </source>
</evidence>
<dbReference type="Gene3D" id="3.50.50.60">
    <property type="entry name" value="FAD/NAD(P)-binding domain"/>
    <property type="match status" value="1"/>
</dbReference>
<evidence type="ECO:0000259" key="13">
    <source>
        <dbReference type="Pfam" id="PF01494"/>
    </source>
</evidence>
<accession>A0A4R6X8N5</accession>
<dbReference type="InterPro" id="IPR002938">
    <property type="entry name" value="FAD-bd"/>
</dbReference>
<dbReference type="PANTHER" id="PTHR13789">
    <property type="entry name" value="MONOOXYGENASE"/>
    <property type="match status" value="1"/>
</dbReference>
<comment type="caution">
    <text evidence="14">The sequence shown here is derived from an EMBL/GenBank/DDBJ whole genome shotgun (WGS) entry which is preliminary data.</text>
</comment>
<dbReference type="GO" id="GO:0019628">
    <property type="term" value="P:urate catabolic process"/>
    <property type="evidence" value="ECO:0007669"/>
    <property type="project" value="InterPro"/>
</dbReference>
<dbReference type="GO" id="GO:0004846">
    <property type="term" value="F:urate oxidase activity"/>
    <property type="evidence" value="ECO:0007669"/>
    <property type="project" value="InterPro"/>
</dbReference>
<evidence type="ECO:0000256" key="2">
    <source>
        <dbReference type="ARBA" id="ARBA00004705"/>
    </source>
</evidence>
<evidence type="ECO:0000256" key="12">
    <source>
        <dbReference type="ARBA" id="ARBA00047521"/>
    </source>
</evidence>
<evidence type="ECO:0000313" key="15">
    <source>
        <dbReference type="Proteomes" id="UP000295729"/>
    </source>
</evidence>
<organism evidence="14 15">
    <name type="scientific">Marinomonas communis</name>
    <dbReference type="NCBI Taxonomy" id="28254"/>
    <lineage>
        <taxon>Bacteria</taxon>
        <taxon>Pseudomonadati</taxon>
        <taxon>Pseudomonadota</taxon>
        <taxon>Gammaproteobacteria</taxon>
        <taxon>Oceanospirillales</taxon>
        <taxon>Oceanospirillaceae</taxon>
        <taxon>Marinomonas</taxon>
    </lineage>
</organism>
<dbReference type="GO" id="GO:0102099">
    <property type="term" value="F:FAD-dependent urate hydroxylase activity"/>
    <property type="evidence" value="ECO:0007669"/>
    <property type="project" value="UniProtKB-EC"/>
</dbReference>
<dbReference type="AlphaFoldDB" id="A0A4R6X8N5"/>
<evidence type="ECO:0000256" key="11">
    <source>
        <dbReference type="ARBA" id="ARBA00035262"/>
    </source>
</evidence>
<dbReference type="SUPFAM" id="SSF51905">
    <property type="entry name" value="FAD/NAD(P)-binding domain"/>
    <property type="match status" value="1"/>
</dbReference>
<dbReference type="NCBIfam" id="NF033623">
    <property type="entry name" value="urate_HpxO"/>
    <property type="match status" value="1"/>
</dbReference>
<evidence type="ECO:0000256" key="4">
    <source>
        <dbReference type="ARBA" id="ARBA00022631"/>
    </source>
</evidence>
<evidence type="ECO:0000256" key="8">
    <source>
        <dbReference type="ARBA" id="ARBA00023033"/>
    </source>
</evidence>
<comment type="similarity">
    <text evidence="9">Belongs to the FAD-dependent urate hydroxylase family.</text>
</comment>
<evidence type="ECO:0000256" key="3">
    <source>
        <dbReference type="ARBA" id="ARBA00022630"/>
    </source>
</evidence>
<feature type="domain" description="FAD-binding" evidence="13">
    <location>
        <begin position="8"/>
        <end position="343"/>
    </location>
</feature>
<evidence type="ECO:0000256" key="10">
    <source>
        <dbReference type="ARBA" id="ARBA00035128"/>
    </source>
</evidence>
<dbReference type="GO" id="GO:0071949">
    <property type="term" value="F:FAD binding"/>
    <property type="evidence" value="ECO:0007669"/>
    <property type="project" value="InterPro"/>
</dbReference>
<sequence>MSKGNTMKAIIIGAGIGGMSAAAALKQQGIECEIFEAVKEMKPVGAAISVWSNGVKCMNHLGMGSIMDNLGGPMHKMAYNEGISGATMTQFSLAPLVAEVGERPCPVSRADLQAQMIDWWGREKVHFGKRLEAVTQTDTSVTATFTDGSMVTGDFMIAADGAHSIAREYVLGHKVERRYAGYVNWNGLVEIDEAIAPADQWTMFVADGKRVSVMPIADNRFYFFFDVPLPLGLPQDRSTVKNDLTGYFQDWAQPVQTLINAIDPETTNRIEIHDVEPFKPLVKGRVALLGDAGHSTTPDIGQGGCAALEDAVVLGQCFAEEDSIELALAEYNDARVDRVKDLVLKARARCDVTHGYHPETTQAWYDELRSETGEGIMKGLSKTILGGPLG</sequence>
<reference evidence="14 15" key="1">
    <citation type="submission" date="2019-03" db="EMBL/GenBank/DDBJ databases">
        <title>Genomic Encyclopedia of Type Strains, Phase IV (KMG-IV): sequencing the most valuable type-strain genomes for metagenomic binning, comparative biology and taxonomic classification.</title>
        <authorList>
            <person name="Goeker M."/>
        </authorList>
    </citation>
    <scope>NUCLEOTIDE SEQUENCE [LARGE SCALE GENOMIC DNA]</scope>
    <source>
        <strain evidence="14 15">DSM 5604</strain>
    </source>
</reference>
<keyword evidence="15" id="KW-1185">Reference proteome</keyword>
<comment type="cofactor">
    <cofactor evidence="1">
        <name>FAD</name>
        <dbReference type="ChEBI" id="CHEBI:57692"/>
    </cofactor>
</comment>
<keyword evidence="6" id="KW-0560">Oxidoreductase</keyword>
<keyword evidence="8" id="KW-0503">Monooxygenase</keyword>
<evidence type="ECO:0000256" key="7">
    <source>
        <dbReference type="ARBA" id="ARBA00023027"/>
    </source>
</evidence>
<dbReference type="EC" id="1.14.13.113" evidence="10"/>
<dbReference type="InterPro" id="IPR047712">
    <property type="entry name" value="HpxO"/>
</dbReference>
<dbReference type="InterPro" id="IPR036188">
    <property type="entry name" value="FAD/NAD-bd_sf"/>
</dbReference>
<dbReference type="Proteomes" id="UP000295729">
    <property type="component" value="Unassembled WGS sequence"/>
</dbReference>
<proteinExistence type="inferred from homology"/>
<evidence type="ECO:0000256" key="1">
    <source>
        <dbReference type="ARBA" id="ARBA00001974"/>
    </source>
</evidence>
<evidence type="ECO:0000256" key="6">
    <source>
        <dbReference type="ARBA" id="ARBA00023002"/>
    </source>
</evidence>
<protein>
    <recommendedName>
        <fullName evidence="11">FAD-dependent urate hydroxylase</fullName>
        <ecNumber evidence="10">1.14.13.113</ecNumber>
    </recommendedName>
</protein>
<gene>
    <name evidence="14" type="ORF">C8D85_1441</name>
</gene>
<dbReference type="PANTHER" id="PTHR13789:SF309">
    <property type="entry name" value="PUTATIVE (AFU_ORTHOLOGUE AFUA_6G14510)-RELATED"/>
    <property type="match status" value="1"/>
</dbReference>
<comment type="catalytic activity">
    <reaction evidence="12">
        <text>urate + NADH + O2 + H(+) = 5-hydroxyisourate + NAD(+) + H2O</text>
        <dbReference type="Rhea" id="RHEA:27329"/>
        <dbReference type="ChEBI" id="CHEBI:15377"/>
        <dbReference type="ChEBI" id="CHEBI:15378"/>
        <dbReference type="ChEBI" id="CHEBI:15379"/>
        <dbReference type="ChEBI" id="CHEBI:17775"/>
        <dbReference type="ChEBI" id="CHEBI:18072"/>
        <dbReference type="ChEBI" id="CHEBI:57540"/>
        <dbReference type="ChEBI" id="CHEBI:57945"/>
        <dbReference type="EC" id="1.14.13.113"/>
    </reaction>
</comment>
<name>A0A4R6X8N5_9GAMM</name>
<keyword evidence="3" id="KW-0285">Flavoprotein</keyword>
<evidence type="ECO:0000256" key="5">
    <source>
        <dbReference type="ARBA" id="ARBA00022827"/>
    </source>
</evidence>
<keyword evidence="7" id="KW-0520">NAD</keyword>